<dbReference type="PANTHER" id="PTHR21004">
    <property type="entry name" value="SERINE PROTEASE-RELATED"/>
    <property type="match status" value="1"/>
</dbReference>
<organism evidence="10 11">
    <name type="scientific">Pyxicephalus adspersus</name>
    <name type="common">African bullfrog</name>
    <dbReference type="NCBI Taxonomy" id="30357"/>
    <lineage>
        <taxon>Eukaryota</taxon>
        <taxon>Metazoa</taxon>
        <taxon>Chordata</taxon>
        <taxon>Craniata</taxon>
        <taxon>Vertebrata</taxon>
        <taxon>Euteleostomi</taxon>
        <taxon>Amphibia</taxon>
        <taxon>Batrachia</taxon>
        <taxon>Anura</taxon>
        <taxon>Neobatrachia</taxon>
        <taxon>Ranoidea</taxon>
        <taxon>Pyxicephalidae</taxon>
        <taxon>Pyxicephalinae</taxon>
        <taxon>Pyxicephalus</taxon>
    </lineage>
</organism>
<dbReference type="GO" id="GO:0031998">
    <property type="term" value="P:regulation of fatty acid beta-oxidation"/>
    <property type="evidence" value="ECO:0007669"/>
    <property type="project" value="TreeGrafter"/>
</dbReference>
<comment type="similarity">
    <text evidence="2 9">Belongs to the peptidase S1B family.</text>
</comment>
<dbReference type="EC" id="3.4.21.-" evidence="9"/>
<sequence>MQCQAKLIMMLPCPEFQLALSSLFRKEDGWVFSSEEEKEFGEFQKDLEHLHWCAVLKLQSPLPKARYTLDVMDSAGLVKGSTLFACGSPFGSLYPDIFLNTISKGVLSNTAGERNVVLLTDARCLPGSEGGGIFLYENGTLHLIGIIVAPLFWKVNEWVGLTLACSIGHIINNIMKALRKADIPVKSELAALGTGSHIVDRSKRGAGPSQHMMASAVLVDSGQSWGTGVLVNAKLVLTCRHVVKHSSKVSVKIHNAKMKSGGGNAFKKFHTVRGEVVFSTRESSPYDIAIIRLDEEIPGIPEPVLASSYCAGEDVCIVGFGALGERCGPSITSGVLSSVISVDGDPVMLQTSCAVHGGSSGGPLFALQSGELLGIVASNTRDNSTGATYPHLNFSVPVAILRAALKRYVEFGDLRSFGELNKAGLAVRDVWRLQRSPENVFQSKL</sequence>
<gene>
    <name evidence="10" type="ORF">GDO54_004534</name>
</gene>
<dbReference type="GO" id="GO:0004252">
    <property type="term" value="F:serine-type endopeptidase activity"/>
    <property type="evidence" value="ECO:0007669"/>
    <property type="project" value="InterPro"/>
</dbReference>
<keyword evidence="3 9" id="KW-0645">Protease</keyword>
<protein>
    <recommendedName>
        <fullName evidence="8 9">Peroxisomal leader peptide-processing protease</fullName>
        <ecNumber evidence="9">3.4.21.-</ecNumber>
    </recommendedName>
</protein>
<evidence type="ECO:0000256" key="7">
    <source>
        <dbReference type="ARBA" id="ARBA00060175"/>
    </source>
</evidence>
<evidence type="ECO:0000313" key="11">
    <source>
        <dbReference type="Proteomes" id="UP001181693"/>
    </source>
</evidence>
<dbReference type="InterPro" id="IPR009003">
    <property type="entry name" value="Peptidase_S1_PA"/>
</dbReference>
<keyword evidence="11" id="KW-1185">Reference proteome</keyword>
<dbReference type="GO" id="GO:0016485">
    <property type="term" value="P:protein processing"/>
    <property type="evidence" value="ECO:0007669"/>
    <property type="project" value="InterPro"/>
</dbReference>
<keyword evidence="4 9" id="KW-0378">Hydrolase</keyword>
<name>A0AAV2ZN24_PYXAD</name>
<dbReference type="EMBL" id="DYDO01000012">
    <property type="protein sequence ID" value="DBA15303.1"/>
    <property type="molecule type" value="Genomic_DNA"/>
</dbReference>
<comment type="caution">
    <text evidence="10">The sequence shown here is derived from an EMBL/GenBank/DDBJ whole genome shotgun (WGS) entry which is preliminary data.</text>
</comment>
<dbReference type="InterPro" id="IPR043504">
    <property type="entry name" value="Peptidase_S1_PA_chymotrypsin"/>
</dbReference>
<evidence type="ECO:0000256" key="2">
    <source>
        <dbReference type="ARBA" id="ARBA00008764"/>
    </source>
</evidence>
<dbReference type="AlphaFoldDB" id="A0AAV2ZN24"/>
<evidence type="ECO:0000256" key="1">
    <source>
        <dbReference type="ARBA" id="ARBA00004275"/>
    </source>
</evidence>
<proteinExistence type="inferred from homology"/>
<evidence type="ECO:0000256" key="3">
    <source>
        <dbReference type="ARBA" id="ARBA00022670"/>
    </source>
</evidence>
<evidence type="ECO:0000256" key="5">
    <source>
        <dbReference type="ARBA" id="ARBA00022825"/>
    </source>
</evidence>
<evidence type="ECO:0000256" key="9">
    <source>
        <dbReference type="PIRNR" id="PIRNR037989"/>
    </source>
</evidence>
<evidence type="ECO:0000256" key="4">
    <source>
        <dbReference type="ARBA" id="ARBA00022801"/>
    </source>
</evidence>
<dbReference type="SUPFAM" id="SSF50494">
    <property type="entry name" value="Trypsin-like serine proteases"/>
    <property type="match status" value="2"/>
</dbReference>
<dbReference type="Pfam" id="PF13365">
    <property type="entry name" value="Trypsin_2"/>
    <property type="match status" value="1"/>
</dbReference>
<evidence type="ECO:0000313" key="10">
    <source>
        <dbReference type="EMBL" id="DBA15303.1"/>
    </source>
</evidence>
<accession>A0AAV2ZN24</accession>
<dbReference type="FunFam" id="2.40.10.10:FF:000080">
    <property type="entry name" value="peroxisomal leader peptide-processing protease"/>
    <property type="match status" value="1"/>
</dbReference>
<evidence type="ECO:0000256" key="8">
    <source>
        <dbReference type="ARBA" id="ARBA00071396"/>
    </source>
</evidence>
<dbReference type="PANTHER" id="PTHR21004:SF0">
    <property type="entry name" value="PEROXISOMAL LEADER PEPTIDE-PROCESSING PROTEASE"/>
    <property type="match status" value="1"/>
</dbReference>
<comment type="PTM">
    <text evidence="9">The full-lengh TYSND1 is the active the proteolytic processing of PTS1- and PTS2-proteins and in self-cleavage, and intermolecular self-cleavage of TYSND1 down-regulates its protease activity.</text>
</comment>
<keyword evidence="5 9" id="KW-0720">Serine protease</keyword>
<reference evidence="10" key="1">
    <citation type="thesis" date="2020" institute="ProQuest LLC" country="789 East Eisenhower Parkway, Ann Arbor, MI, USA">
        <title>Comparative Genomics and Chromosome Evolution.</title>
        <authorList>
            <person name="Mudd A.B."/>
        </authorList>
    </citation>
    <scope>NUCLEOTIDE SEQUENCE</scope>
    <source>
        <strain evidence="10">1538</strain>
        <tissue evidence="10">Blood</tissue>
    </source>
</reference>
<dbReference type="InterPro" id="IPR039245">
    <property type="entry name" value="TYSND1/DEG15"/>
</dbReference>
<comment type="subcellular location">
    <subcellularLocation>
        <location evidence="1 9">Peroxisome</location>
    </subcellularLocation>
</comment>
<dbReference type="GO" id="GO:0005782">
    <property type="term" value="C:peroxisomal matrix"/>
    <property type="evidence" value="ECO:0007669"/>
    <property type="project" value="UniProtKB-ARBA"/>
</dbReference>
<dbReference type="Gene3D" id="2.40.10.10">
    <property type="entry name" value="Trypsin-like serine proteases"/>
    <property type="match status" value="3"/>
</dbReference>
<comment type="function">
    <text evidence="7 9">Peroxisomal protease that mediates both the removal of the leader peptide from proteins containing a PTS2 target sequence and processes several PTS1-containing proteins. Catalyzes the processing of PTS1-proteins involved in the peroxisomal beta-oxidation of fatty acids.</text>
</comment>
<evidence type="ECO:0000256" key="6">
    <source>
        <dbReference type="ARBA" id="ARBA00023140"/>
    </source>
</evidence>
<keyword evidence="6 9" id="KW-0576">Peroxisome</keyword>
<dbReference type="Proteomes" id="UP001181693">
    <property type="component" value="Unassembled WGS sequence"/>
</dbReference>